<dbReference type="VEuPathDB" id="TriTrypDB:TEOVI_000518600"/>
<feature type="compositionally biased region" description="Polar residues" evidence="1">
    <location>
        <begin position="273"/>
        <end position="282"/>
    </location>
</feature>
<name>A0A1G4I595_TRYEQ</name>
<evidence type="ECO:0000256" key="1">
    <source>
        <dbReference type="SAM" id="MobiDB-lite"/>
    </source>
</evidence>
<evidence type="ECO:0000313" key="2">
    <source>
        <dbReference type="EMBL" id="SCU67016.1"/>
    </source>
</evidence>
<dbReference type="Proteomes" id="UP000195570">
    <property type="component" value="Unassembled WGS sequence"/>
</dbReference>
<feature type="region of interest" description="Disordered" evidence="1">
    <location>
        <begin position="273"/>
        <end position="298"/>
    </location>
</feature>
<dbReference type="AlphaFoldDB" id="A0A1G4I595"/>
<gene>
    <name evidence="2" type="ORF">TEOVI_000518600</name>
</gene>
<reference evidence="2" key="1">
    <citation type="submission" date="2016-09" db="EMBL/GenBank/DDBJ databases">
        <authorList>
            <person name="Hebert L."/>
            <person name="Moumen B."/>
        </authorList>
    </citation>
    <scope>NUCLEOTIDE SEQUENCE [LARGE SCALE GENOMIC DNA]</scope>
    <source>
        <strain evidence="2">OVI</strain>
    </source>
</reference>
<dbReference type="RefSeq" id="XP_067078383.1">
    <property type="nucleotide sequence ID" value="XM_067222282.1"/>
</dbReference>
<dbReference type="GeneID" id="92379126"/>
<accession>A0A1G4I595</accession>
<keyword evidence="3" id="KW-1185">Reference proteome</keyword>
<feature type="compositionally biased region" description="Acidic residues" evidence="1">
    <location>
        <begin position="284"/>
        <end position="298"/>
    </location>
</feature>
<organism evidence="2 3">
    <name type="scientific">Trypanosoma equiperdum</name>
    <dbReference type="NCBI Taxonomy" id="5694"/>
    <lineage>
        <taxon>Eukaryota</taxon>
        <taxon>Discoba</taxon>
        <taxon>Euglenozoa</taxon>
        <taxon>Kinetoplastea</taxon>
        <taxon>Metakinetoplastina</taxon>
        <taxon>Trypanosomatida</taxon>
        <taxon>Trypanosomatidae</taxon>
        <taxon>Trypanosoma</taxon>
    </lineage>
</organism>
<protein>
    <submittedName>
        <fullName evidence="2">Uncharacterized protein</fullName>
    </submittedName>
</protein>
<comment type="caution">
    <text evidence="2">The sequence shown here is derived from an EMBL/GenBank/DDBJ whole genome shotgun (WGS) entry which is preliminary data.</text>
</comment>
<proteinExistence type="predicted"/>
<dbReference type="EMBL" id="CZPT02000663">
    <property type="protein sequence ID" value="SCU67016.1"/>
    <property type="molecule type" value="Genomic_DNA"/>
</dbReference>
<sequence length="960" mass="105201">MSRPDKRRHRDCVVGTTKDESVRLYAFANTRPGYQVVFSPEQPLIVLKTRKSADKPRQHPCMQWSPLASLLFVQLPNTTHAMYVADTTGLPDSMEREEQVSPTVGPIVKRLANVVAKLNPHNGTMVAAGVSGVLAFKYIFMGEKTLGHTDRLVQRLLLVCPPSIHPFLALFQVMGKRVPERGYPKPEIVVVLSDVSAVNGWNEFLTDFAATSALESWSVSSNVEPSLFAAILREAGISADGTKVALETRHSAPRVYRIDFVLSAVTKRTEQQVTLSPLSSSGCGEEDMGSSPLESDDGEECEDEEEYECGDHERGLGKSEFPPVCREVGTSEEVFGLMSLPNCKRSTCVVVEGRIMDAAATTLGTTQGRVYVTGMHEVLKCSSSGTSSVHKSIKGVAVRLRSFVKRDEQGRTSLQVTSAVFLTKNQERRSMTVCSMAQVPAYNVSEVAHAYGALLVRGRKCVLVRSLDEEYEGVRLPYLLHTSSEESSMECAERALCEHCDISPDNFYLPSYIPPTCVYEKDADTGITTSRMMYVALAVTPPAEGAGDAVEDEEDFNEPYDWFGYTRALRMLQSCADRKIVQQLQCAVRSAYDVGLYIPLKGLGVFGDDVLGVAGRRTSEVEPASGMRRPLEGLELLVVCSPGDTSGQSMQVAREHLTECVLRVGNETPRCEILQGARETMQAGKTTLVLCLQCDVDVNVFSEEQLTYWSEKGARPRLVTLLFSGVSEMILQGADDGADSASAFIYSIMLSDVLVTAEEDQQKFTSEMWGLLQLAHELNGELMLCAGIVSRRPIETPPIGKEGDGGDQTSYDESSLHEITVTCTGRPVEPSRLARLLEVAGLDECYRHAVVLWVQGEVWIASRPKSRGLLALDISSRCLTLEEGEPWEDDEGDDRAGKGEDKRQNVITVYVWATAAGRDAVRGTINTIWEPVLCTASPLPRGISEGAKVGEVDDGLPPWE</sequence>
<evidence type="ECO:0000313" key="3">
    <source>
        <dbReference type="Proteomes" id="UP000195570"/>
    </source>
</evidence>